<organism evidence="2 3">
    <name type="scientific">Anoxybacillus andreesenii</name>
    <dbReference type="NCBI Taxonomy" id="1325932"/>
    <lineage>
        <taxon>Bacteria</taxon>
        <taxon>Bacillati</taxon>
        <taxon>Bacillota</taxon>
        <taxon>Bacilli</taxon>
        <taxon>Bacillales</taxon>
        <taxon>Anoxybacillaceae</taxon>
        <taxon>Anoxybacillus</taxon>
    </lineage>
</organism>
<protein>
    <recommendedName>
        <fullName evidence="1">YcaO domain-containing protein</fullName>
    </recommendedName>
</protein>
<comment type="caution">
    <text evidence="2">The sequence shown here is derived from an EMBL/GenBank/DDBJ whole genome shotgun (WGS) entry which is preliminary data.</text>
</comment>
<proteinExistence type="predicted"/>
<gene>
    <name evidence="2" type="ORF">J2S07_002805</name>
</gene>
<reference evidence="2 3" key="1">
    <citation type="submission" date="2023-07" db="EMBL/GenBank/DDBJ databases">
        <title>Genomic Encyclopedia of Type Strains, Phase IV (KMG-IV): sequencing the most valuable type-strain genomes for metagenomic binning, comparative biology and taxonomic classification.</title>
        <authorList>
            <person name="Goeker M."/>
        </authorList>
    </citation>
    <scope>NUCLEOTIDE SEQUENCE [LARGE SCALE GENOMIC DNA]</scope>
    <source>
        <strain evidence="2 3">DSM 23948</strain>
    </source>
</reference>
<name>A0ABT9V6A9_9BACL</name>
<dbReference type="InterPro" id="IPR003776">
    <property type="entry name" value="YcaO-like_dom"/>
</dbReference>
<dbReference type="RefSeq" id="WP_307150989.1">
    <property type="nucleotide sequence ID" value="NZ_JAUSTU010000012.1"/>
</dbReference>
<evidence type="ECO:0000259" key="1">
    <source>
        <dbReference type="Pfam" id="PF02624"/>
    </source>
</evidence>
<sequence>MIHINECSMAYNVPTKKFSLDKFYKSYTYIGTIKKGKYLGPTGSNALSSDKTLAMKKSLSEAVERKALMAGGVIDAEGYCPTYDLIQNKISSLSHEFTSYRITTPHIIDSTGTSAHINSQLALQKALEELLEKNSLFLFWYGREGWKLRLEDYEYHPLFNQIIKEGYDLLVFLNVSFPPLYTVIVVIYTGNLIISTGISASLDFNLALDAAIREAYLLKWEKHGLDLRIQTRSNRDDLEYLNHLMNFDYFDKEKKSTEYYISKKSYLEDLLECIPKWVSNLHTFVLKNTTFPNLTCIKVFSTDLYNHLPQKKYLDLNQTINKMTLNINEEQLIKICNCIIK</sequence>
<feature type="domain" description="YcaO" evidence="1">
    <location>
        <begin position="107"/>
        <end position="276"/>
    </location>
</feature>
<evidence type="ECO:0000313" key="2">
    <source>
        <dbReference type="EMBL" id="MDQ0156485.1"/>
    </source>
</evidence>
<accession>A0ABT9V6A9</accession>
<dbReference type="EMBL" id="JAUSTU010000012">
    <property type="protein sequence ID" value="MDQ0156485.1"/>
    <property type="molecule type" value="Genomic_DNA"/>
</dbReference>
<evidence type="ECO:0000313" key="3">
    <source>
        <dbReference type="Proteomes" id="UP001231362"/>
    </source>
</evidence>
<dbReference type="Pfam" id="PF02624">
    <property type="entry name" value="YcaO"/>
    <property type="match status" value="1"/>
</dbReference>
<dbReference type="Proteomes" id="UP001231362">
    <property type="component" value="Unassembled WGS sequence"/>
</dbReference>
<keyword evidence="3" id="KW-1185">Reference proteome</keyword>